<dbReference type="RefSeq" id="WP_171081971.1">
    <property type="nucleotide sequence ID" value="NZ_BNBU01000004.1"/>
</dbReference>
<dbReference type="InterPro" id="IPR047817">
    <property type="entry name" value="ABC2_TM_bact-type"/>
</dbReference>
<comment type="caution">
    <text evidence="5">Lacks conserved residue(s) required for the propagation of feature annotation.</text>
</comment>
<accession>A0A7Y7E879</accession>
<evidence type="ECO:0000256" key="3">
    <source>
        <dbReference type="ARBA" id="ARBA00022989"/>
    </source>
</evidence>
<dbReference type="Proteomes" id="UP000587462">
    <property type="component" value="Unassembled WGS sequence"/>
</dbReference>
<feature type="transmembrane region" description="Helical" evidence="5">
    <location>
        <begin position="192"/>
        <end position="213"/>
    </location>
</feature>
<dbReference type="AlphaFoldDB" id="A0A7Y7E879"/>
<keyword evidence="4 5" id="KW-0472">Membrane</keyword>
<dbReference type="GO" id="GO:0005886">
    <property type="term" value="C:plasma membrane"/>
    <property type="evidence" value="ECO:0007669"/>
    <property type="project" value="UniProtKB-SubCell"/>
</dbReference>
<reference evidence="7 8" key="1">
    <citation type="submission" date="2020-04" db="EMBL/GenBank/DDBJ databases">
        <title>Draft Genome Sequence of Streptomyces morookaense DSM 40503, an 8-azaguanine-producing strain.</title>
        <authorList>
            <person name="Qi J."/>
            <person name="Gao J.-M."/>
        </authorList>
    </citation>
    <scope>NUCLEOTIDE SEQUENCE [LARGE SCALE GENOMIC DNA]</scope>
    <source>
        <strain evidence="7 8">DSM 40503</strain>
    </source>
</reference>
<feature type="transmembrane region" description="Helical" evidence="5">
    <location>
        <begin position="249"/>
        <end position="272"/>
    </location>
</feature>
<sequence>MSASSATHAVARAAPPVRTGRVFVAFVARDLRVVFRKQPTAFLTRVLVEPLTRIFVFSYVLPSVSGRGQQPGGSSFSTVLAPGMLATSMLFAGVLGVAMPMIGELTYPKTVQDRLLTPAPVWAVGAARAVSGAVQALVSVLLVLPIVMFVHAPGQAPDIHVANWPLLAVVVLFGSVLSGVIGLWLGTAIQPAHVSALFGLVMMPAMMLGCVYYPWASLAAIPWLHMLVLLNPVMYLSEGLRAVLTPGAAHLPLWAVLLALVGGSAVVGALSLRSFRRAAMD</sequence>
<protein>
    <recommendedName>
        <fullName evidence="5">Transport permease protein</fullName>
    </recommendedName>
</protein>
<evidence type="ECO:0000256" key="4">
    <source>
        <dbReference type="ARBA" id="ARBA00023136"/>
    </source>
</evidence>
<comment type="similarity">
    <text evidence="5">Belongs to the ABC-2 integral membrane protein family.</text>
</comment>
<organism evidence="7 8">
    <name type="scientific">Streptomyces morookaense</name>
    <name type="common">Streptoverticillium morookaense</name>
    <dbReference type="NCBI Taxonomy" id="1970"/>
    <lineage>
        <taxon>Bacteria</taxon>
        <taxon>Bacillati</taxon>
        <taxon>Actinomycetota</taxon>
        <taxon>Actinomycetes</taxon>
        <taxon>Kitasatosporales</taxon>
        <taxon>Streptomycetaceae</taxon>
        <taxon>Streptomyces</taxon>
    </lineage>
</organism>
<keyword evidence="5" id="KW-1003">Cell membrane</keyword>
<gene>
    <name evidence="7" type="ORF">HG542_16040</name>
</gene>
<dbReference type="PANTHER" id="PTHR43229:SF3">
    <property type="entry name" value="ABC-TYPE MULTIDRUG TRANSPORT SYSTEM, PERMEASE COMPONENT"/>
    <property type="match status" value="1"/>
</dbReference>
<comment type="subcellular location">
    <subcellularLocation>
        <location evidence="5">Cell membrane</location>
        <topology evidence="5">Multi-pass membrane protein</topology>
    </subcellularLocation>
    <subcellularLocation>
        <location evidence="1">Membrane</location>
        <topology evidence="1">Multi-pass membrane protein</topology>
    </subcellularLocation>
</comment>
<feature type="transmembrane region" description="Helical" evidence="5">
    <location>
        <begin position="79"/>
        <end position="102"/>
    </location>
</feature>
<evidence type="ECO:0000256" key="2">
    <source>
        <dbReference type="ARBA" id="ARBA00022692"/>
    </source>
</evidence>
<name>A0A7Y7E879_STRMO</name>
<dbReference type="InterPro" id="IPR051784">
    <property type="entry name" value="Nod_factor_ABC_transporter"/>
</dbReference>
<evidence type="ECO:0000256" key="1">
    <source>
        <dbReference type="ARBA" id="ARBA00004141"/>
    </source>
</evidence>
<keyword evidence="5" id="KW-0813">Transport</keyword>
<evidence type="ECO:0000256" key="5">
    <source>
        <dbReference type="RuleBase" id="RU361157"/>
    </source>
</evidence>
<keyword evidence="3 5" id="KW-1133">Transmembrane helix</keyword>
<comment type="caution">
    <text evidence="7">The sequence shown here is derived from an EMBL/GenBank/DDBJ whole genome shotgun (WGS) entry which is preliminary data.</text>
</comment>
<proteinExistence type="inferred from homology"/>
<feature type="domain" description="ABC transmembrane type-2" evidence="6">
    <location>
        <begin position="41"/>
        <end position="278"/>
    </location>
</feature>
<evidence type="ECO:0000313" key="8">
    <source>
        <dbReference type="Proteomes" id="UP000587462"/>
    </source>
</evidence>
<dbReference type="PANTHER" id="PTHR43229">
    <property type="entry name" value="NODULATION PROTEIN J"/>
    <property type="match status" value="1"/>
</dbReference>
<dbReference type="GO" id="GO:0140359">
    <property type="term" value="F:ABC-type transporter activity"/>
    <property type="evidence" value="ECO:0007669"/>
    <property type="project" value="InterPro"/>
</dbReference>
<keyword evidence="8" id="KW-1185">Reference proteome</keyword>
<dbReference type="Pfam" id="PF01061">
    <property type="entry name" value="ABC2_membrane"/>
    <property type="match status" value="1"/>
</dbReference>
<dbReference type="InterPro" id="IPR013525">
    <property type="entry name" value="ABC2_TM"/>
</dbReference>
<feature type="transmembrane region" description="Helical" evidence="5">
    <location>
        <begin position="162"/>
        <end position="186"/>
    </location>
</feature>
<feature type="transmembrane region" description="Helical" evidence="5">
    <location>
        <begin position="122"/>
        <end position="150"/>
    </location>
</feature>
<dbReference type="PROSITE" id="PS51012">
    <property type="entry name" value="ABC_TM2"/>
    <property type="match status" value="1"/>
</dbReference>
<keyword evidence="2 5" id="KW-0812">Transmembrane</keyword>
<evidence type="ECO:0000313" key="7">
    <source>
        <dbReference type="EMBL" id="NVK79171.1"/>
    </source>
</evidence>
<dbReference type="EMBL" id="JABBXF010000033">
    <property type="protein sequence ID" value="NVK79171.1"/>
    <property type="molecule type" value="Genomic_DNA"/>
</dbReference>
<evidence type="ECO:0000259" key="6">
    <source>
        <dbReference type="PROSITE" id="PS51012"/>
    </source>
</evidence>